<dbReference type="CDD" id="cd00822">
    <property type="entry name" value="TopoII_Trans_DNA_gyrase"/>
    <property type="match status" value="1"/>
</dbReference>
<organism evidence="14 15">
    <name type="scientific">Ancylobacter novellus</name>
    <name type="common">Thiobacillus novellus</name>
    <dbReference type="NCBI Taxonomy" id="921"/>
    <lineage>
        <taxon>Bacteria</taxon>
        <taxon>Pseudomonadati</taxon>
        <taxon>Pseudomonadota</taxon>
        <taxon>Alphaproteobacteria</taxon>
        <taxon>Hyphomicrobiales</taxon>
        <taxon>Xanthobacteraceae</taxon>
        <taxon>Ancylobacter</taxon>
    </lineage>
</organism>
<dbReference type="GO" id="GO:0003918">
    <property type="term" value="F:DNA topoisomerase type II (double strand cut, ATP-hydrolyzing) activity"/>
    <property type="evidence" value="ECO:0007669"/>
    <property type="project" value="UniProtKB-UniRule"/>
</dbReference>
<dbReference type="SMART" id="SM00433">
    <property type="entry name" value="TOP2c"/>
    <property type="match status" value="1"/>
</dbReference>
<dbReference type="Gene3D" id="3.30.230.10">
    <property type="match status" value="1"/>
</dbReference>
<feature type="binding site" evidence="11">
    <location>
        <position position="377"/>
    </location>
    <ligand>
        <name>ATP</name>
        <dbReference type="ChEBI" id="CHEBI:30616"/>
    </ligand>
</feature>
<dbReference type="Pfam" id="PF01751">
    <property type="entry name" value="Toprim"/>
    <property type="match status" value="1"/>
</dbReference>
<evidence type="ECO:0000259" key="13">
    <source>
        <dbReference type="PROSITE" id="PS50880"/>
    </source>
</evidence>
<dbReference type="SUPFAM" id="SSF54211">
    <property type="entry name" value="Ribosomal protein S5 domain 2-like"/>
    <property type="match status" value="1"/>
</dbReference>
<dbReference type="EC" id="5.6.2.2" evidence="11"/>
<feature type="binding site" evidence="11">
    <location>
        <begin position="145"/>
        <end position="151"/>
    </location>
    <ligand>
        <name>ATP</name>
        <dbReference type="ChEBI" id="CHEBI:30616"/>
    </ligand>
</feature>
<dbReference type="InterPro" id="IPR001241">
    <property type="entry name" value="Topo_IIA"/>
</dbReference>
<evidence type="ECO:0000256" key="1">
    <source>
        <dbReference type="ARBA" id="ARBA00000185"/>
    </source>
</evidence>
<name>A0A2W5QWK1_ANCNO</name>
<keyword evidence="6" id="KW-0460">Magnesium</keyword>
<dbReference type="CDD" id="cd16928">
    <property type="entry name" value="HATPase_GyrB-like"/>
    <property type="match status" value="1"/>
</dbReference>
<feature type="site" description="Interaction with DNA" evidence="11">
    <location>
        <position position="543"/>
    </location>
</feature>
<dbReference type="AlphaFoldDB" id="A0A2W5QWK1"/>
<dbReference type="Gene3D" id="3.30.565.10">
    <property type="entry name" value="Histidine kinase-like ATPase, C-terminal domain"/>
    <property type="match status" value="1"/>
</dbReference>
<dbReference type="NCBIfam" id="TIGR01055">
    <property type="entry name" value="parE_Gneg"/>
    <property type="match status" value="1"/>
</dbReference>
<dbReference type="PROSITE" id="PS50880">
    <property type="entry name" value="TOPRIM"/>
    <property type="match status" value="1"/>
</dbReference>
<dbReference type="GO" id="GO:0005694">
    <property type="term" value="C:chromosome"/>
    <property type="evidence" value="ECO:0007669"/>
    <property type="project" value="InterPro"/>
</dbReference>
<evidence type="ECO:0000313" key="14">
    <source>
        <dbReference type="EMBL" id="PZQ81516.1"/>
    </source>
</evidence>
<dbReference type="PANTHER" id="PTHR45866:SF4">
    <property type="entry name" value="DNA TOPOISOMERASE 4 SUBUNIT B"/>
    <property type="match status" value="1"/>
</dbReference>
<gene>
    <name evidence="11 14" type="primary">parE</name>
    <name evidence="14" type="ORF">DI549_13885</name>
</gene>
<dbReference type="Pfam" id="PF00204">
    <property type="entry name" value="DNA_gyraseB"/>
    <property type="match status" value="1"/>
</dbReference>
<evidence type="ECO:0000256" key="2">
    <source>
        <dbReference type="ARBA" id="ARBA00001946"/>
    </source>
</evidence>
<dbReference type="InterPro" id="IPR020568">
    <property type="entry name" value="Ribosomal_Su5_D2-typ_SF"/>
</dbReference>
<dbReference type="InterPro" id="IPR036890">
    <property type="entry name" value="HATPase_C_sf"/>
</dbReference>
<dbReference type="PRINTS" id="PR00418">
    <property type="entry name" value="TPI2FAMILY"/>
</dbReference>
<dbReference type="InterPro" id="IPR002288">
    <property type="entry name" value="DNA_gyrase_B_C"/>
</dbReference>
<dbReference type="FunFam" id="3.30.230.10:FF:000047">
    <property type="entry name" value="DNA topoisomerase 4 subunit B"/>
    <property type="match status" value="1"/>
</dbReference>
<dbReference type="PANTHER" id="PTHR45866">
    <property type="entry name" value="DNA GYRASE/TOPOISOMERASE SUBUNIT B"/>
    <property type="match status" value="1"/>
</dbReference>
<evidence type="ECO:0000256" key="5">
    <source>
        <dbReference type="ARBA" id="ARBA00022840"/>
    </source>
</evidence>
<evidence type="ECO:0000256" key="8">
    <source>
        <dbReference type="ARBA" id="ARBA00023125"/>
    </source>
</evidence>
<dbReference type="FunFam" id="3.30.565.10:FF:000002">
    <property type="entry name" value="DNA gyrase subunit B"/>
    <property type="match status" value="1"/>
</dbReference>
<dbReference type="GO" id="GO:0005524">
    <property type="term" value="F:ATP binding"/>
    <property type="evidence" value="ECO:0007669"/>
    <property type="project" value="UniProtKB-UniRule"/>
</dbReference>
<keyword evidence="3" id="KW-0479">Metal-binding</keyword>
<dbReference type="InterPro" id="IPR013506">
    <property type="entry name" value="Topo_IIA_bsu_dom2"/>
</dbReference>
<comment type="caution">
    <text evidence="14">The sequence shown here is derived from an EMBL/GenBank/DDBJ whole genome shotgun (WGS) entry which is preliminary data.</text>
</comment>
<reference evidence="14 15" key="1">
    <citation type="submission" date="2017-08" db="EMBL/GenBank/DDBJ databases">
        <title>Infants hospitalized years apart are colonized by the same room-sourced microbial strains.</title>
        <authorList>
            <person name="Brooks B."/>
            <person name="Olm M.R."/>
            <person name="Firek B.A."/>
            <person name="Baker R."/>
            <person name="Thomas B.C."/>
            <person name="Morowitz M.J."/>
            <person name="Banfield J.F."/>
        </authorList>
    </citation>
    <scope>NUCLEOTIDE SEQUENCE [LARGE SCALE GENOMIC DNA]</scope>
    <source>
        <strain evidence="14">S2_005_001_R2_27</strain>
    </source>
</reference>
<feature type="binding site" evidence="11">
    <location>
        <position position="76"/>
    </location>
    <ligand>
        <name>ATP</name>
        <dbReference type="ChEBI" id="CHEBI:30616"/>
    </ligand>
</feature>
<dbReference type="PRINTS" id="PR01159">
    <property type="entry name" value="DNAGYRASEB"/>
</dbReference>
<proteinExistence type="inferred from homology"/>
<feature type="site" description="Interaction with DNA" evidence="11">
    <location>
        <position position="660"/>
    </location>
</feature>
<evidence type="ECO:0000256" key="11">
    <source>
        <dbReference type="HAMAP-Rule" id="MF_00938"/>
    </source>
</evidence>
<evidence type="ECO:0000313" key="15">
    <source>
        <dbReference type="Proteomes" id="UP000248887"/>
    </source>
</evidence>
<evidence type="ECO:0000256" key="9">
    <source>
        <dbReference type="ARBA" id="ARBA00023235"/>
    </source>
</evidence>
<dbReference type="FunFam" id="3.40.50.670:FF:000006">
    <property type="entry name" value="DNA topoisomerase (ATP-hydrolyzing)"/>
    <property type="match status" value="1"/>
</dbReference>
<evidence type="ECO:0000256" key="10">
    <source>
        <dbReference type="ARBA" id="ARBA00063644"/>
    </source>
</evidence>
<comment type="subunit">
    <text evidence="10 11">Heterotetramer composed of ParC and ParE.</text>
</comment>
<comment type="similarity">
    <text evidence="11">Belongs to the type II topoisomerase family. ParE type 1 subfamily.</text>
</comment>
<feature type="region of interest" description="Disordered" evidence="12">
    <location>
        <begin position="1"/>
        <end position="37"/>
    </location>
</feature>
<keyword evidence="5 11" id="KW-0067">ATP-binding</keyword>
<dbReference type="InterPro" id="IPR018522">
    <property type="entry name" value="TopoIIA_CS"/>
</dbReference>
<dbReference type="GO" id="GO:0046872">
    <property type="term" value="F:metal ion binding"/>
    <property type="evidence" value="ECO:0007669"/>
    <property type="project" value="UniProtKB-KW"/>
</dbReference>
<dbReference type="HAMAP" id="MF_00938">
    <property type="entry name" value="ParE_type1"/>
    <property type="match status" value="1"/>
</dbReference>
<keyword evidence="7 11" id="KW-0799">Topoisomerase</keyword>
<dbReference type="Gene3D" id="3.40.50.670">
    <property type="match status" value="1"/>
</dbReference>
<dbReference type="InterPro" id="IPR014721">
    <property type="entry name" value="Ribsml_uS5_D2-typ_fold_subgr"/>
</dbReference>
<dbReference type="Pfam" id="PF02518">
    <property type="entry name" value="HATPase_c"/>
    <property type="match status" value="1"/>
</dbReference>
<dbReference type="SUPFAM" id="SSF56719">
    <property type="entry name" value="Type II DNA topoisomerase"/>
    <property type="match status" value="1"/>
</dbReference>
<dbReference type="InterPro" id="IPR003594">
    <property type="entry name" value="HATPase_dom"/>
</dbReference>
<dbReference type="InterPro" id="IPR006171">
    <property type="entry name" value="TOPRIM_dom"/>
</dbReference>
<dbReference type="InterPro" id="IPR000565">
    <property type="entry name" value="Topo_IIA_B"/>
</dbReference>
<dbReference type="GO" id="GO:0007059">
    <property type="term" value="P:chromosome segregation"/>
    <property type="evidence" value="ECO:0007669"/>
    <property type="project" value="UniProtKB-UniRule"/>
</dbReference>
<keyword evidence="8 11" id="KW-0238">DNA-binding</keyword>
<accession>A0A2W5QWK1</accession>
<protein>
    <recommendedName>
        <fullName evidence="11">DNA topoisomerase 4 subunit B</fullName>
        <ecNumber evidence="11">5.6.2.2</ecNumber>
    </recommendedName>
    <alternativeName>
        <fullName evidence="11">Topoisomerase IV subunit B</fullName>
    </alternativeName>
</protein>
<feature type="binding site" evidence="11">
    <location>
        <position position="36"/>
    </location>
    <ligand>
        <name>ATP</name>
        <dbReference type="ChEBI" id="CHEBI:30616"/>
    </ligand>
</feature>
<comment type="function">
    <text evidence="11">Topoisomerase IV is essential for chromosome segregation. It relaxes supercoiled DNA. Performs the decatenation events required during the replication of a circular DNA molecule.</text>
</comment>
<keyword evidence="4 11" id="KW-0547">Nucleotide-binding</keyword>
<evidence type="ECO:0000256" key="7">
    <source>
        <dbReference type="ARBA" id="ARBA00023029"/>
    </source>
</evidence>
<comment type="catalytic activity">
    <reaction evidence="1 11">
        <text>ATP-dependent breakage, passage and rejoining of double-stranded DNA.</text>
        <dbReference type="EC" id="5.6.2.2"/>
    </reaction>
</comment>
<dbReference type="InterPro" id="IPR005737">
    <property type="entry name" value="TopoIV_B_Gneg"/>
</dbReference>
<dbReference type="InterPro" id="IPR013760">
    <property type="entry name" value="Topo_IIA-like_dom_sf"/>
</dbReference>
<dbReference type="EMBL" id="QFQD01000044">
    <property type="protein sequence ID" value="PZQ81516.1"/>
    <property type="molecule type" value="Genomic_DNA"/>
</dbReference>
<dbReference type="SUPFAM" id="SSF55874">
    <property type="entry name" value="ATPase domain of HSP90 chaperone/DNA topoisomerase II/histidine kinase"/>
    <property type="match status" value="1"/>
</dbReference>
<feature type="binding site" evidence="11">
    <location>
        <position position="103"/>
    </location>
    <ligand>
        <name>ATP</name>
        <dbReference type="ChEBI" id="CHEBI:30616"/>
    </ligand>
</feature>
<evidence type="ECO:0000256" key="6">
    <source>
        <dbReference type="ARBA" id="ARBA00022842"/>
    </source>
</evidence>
<evidence type="ECO:0000256" key="3">
    <source>
        <dbReference type="ARBA" id="ARBA00022723"/>
    </source>
</evidence>
<evidence type="ECO:0000256" key="12">
    <source>
        <dbReference type="SAM" id="MobiDB-lite"/>
    </source>
</evidence>
<dbReference type="Pfam" id="PF00986">
    <property type="entry name" value="DNA_gyraseB_C"/>
    <property type="match status" value="1"/>
</dbReference>
<dbReference type="SMART" id="SM00387">
    <property type="entry name" value="HATPase_c"/>
    <property type="match status" value="1"/>
</dbReference>
<dbReference type="GO" id="GO:0003677">
    <property type="term" value="F:DNA binding"/>
    <property type="evidence" value="ECO:0007669"/>
    <property type="project" value="UniProtKB-UniRule"/>
</dbReference>
<dbReference type="InterPro" id="IPR013759">
    <property type="entry name" value="Topo_IIA_B_C"/>
</dbReference>
<feature type="site" description="Interaction with DNA" evidence="11">
    <location>
        <position position="491"/>
    </location>
</feature>
<evidence type="ECO:0000256" key="4">
    <source>
        <dbReference type="ARBA" id="ARBA00022741"/>
    </source>
</evidence>
<feature type="domain" description="Toprim" evidence="13">
    <location>
        <begin position="457"/>
        <end position="571"/>
    </location>
</feature>
<sequence>MSNADDLFAATPPQPRPAAKPAPRGASAGTPGETGYTAADIEVLEGLEPVRRRPGMYIGGTDEKALHHLFAEVIDNSMDEAVAGHASFIEVELGEDGFLTVTDNGRGIPIEEHPKYPGKSALEVILTTLHAGGKFDSKVYETSGGLHGVGVSVVNALSDVLEVEVARGQVLYRQLYSRGVAQGPIQEIGRVQNRRGTRVRFHPDAQIFGEGARFKPARVFKMARSKAYLFGGVEIRWSCEASLVAGTEIPDKAAFRFPGGLKDYLAADLEGHTLVHPDIFAGKTSRPGGHGSAEWAVAWLGDADGSISSYCNTIPTAEGGTHEAGLRAVLLKGLRDHAERTGNAKRAAIITTDDIMAGCAAMLSVFVREPEFQGQTKEKLATAEATRIVDAALRDPFDHWLAGNPVQANRLLDWVIERADERLRRRQEKEISRKTAVRKLRLPGKLADCSNNSAAGSELFIVEGDSAGGSAKQARERQTQAVLPLRGKILNVASAGRDKLAQNQQIADLIQALGAGTGAQYRDEDLRYERVVIMTDADVDGAHIASLLVTFFYRQMPKLIENGHLFLAVPPLYRISQGAKTLYARDEAHRDELLAKEFAGRGKVEIGRFKGLGEMMPAQLKETTMNPKTRMLLRVNIEEAERAATADIVERLMGNKPESRFAFISERAAFADDELLDI</sequence>
<dbReference type="GO" id="GO:0006265">
    <property type="term" value="P:DNA topological change"/>
    <property type="evidence" value="ECO:0007669"/>
    <property type="project" value="UniProtKB-UniRule"/>
</dbReference>
<comment type="cofactor">
    <cofactor evidence="2">
        <name>Mg(2+)</name>
        <dbReference type="ChEBI" id="CHEBI:18420"/>
    </cofactor>
</comment>
<dbReference type="PROSITE" id="PS00177">
    <property type="entry name" value="TOPOISOMERASE_II"/>
    <property type="match status" value="1"/>
</dbReference>
<keyword evidence="9 11" id="KW-0413">Isomerase</keyword>
<dbReference type="Proteomes" id="UP000248887">
    <property type="component" value="Unassembled WGS sequence"/>
</dbReference>